<proteinExistence type="predicted"/>
<evidence type="ECO:0000313" key="2">
    <source>
        <dbReference type="EMBL" id="SHM87378.1"/>
    </source>
</evidence>
<dbReference type="RefSeq" id="WP_072952321.1">
    <property type="nucleotide sequence ID" value="NZ_FRCT01000020.1"/>
</dbReference>
<gene>
    <name evidence="2" type="ORF">SAMN04487860_12012</name>
</gene>
<protein>
    <submittedName>
        <fullName evidence="2">Uncharacterized protein</fullName>
    </submittedName>
</protein>
<name>A0A1M7M9E3_RUMFL</name>
<sequence length="184" mass="20067">MITQETTEVAPVTSVSSVVQTVDTTAAAVTTVTESVPETTQAETTEQPTAEDGKESPEPTEPPTVDMEDVFRNSEVTFSIKKKNEIIVSPINGQQGSEGGDSENDYIVIDYSKDNTLVAENEIGELLQTVSVEINSGDSVINMDMQVYKIIDTDNAQAVAVKFADTDNYYKFINPNYKSFFSLS</sequence>
<dbReference type="EMBL" id="FRCT01000020">
    <property type="protein sequence ID" value="SHM87378.1"/>
    <property type="molecule type" value="Genomic_DNA"/>
</dbReference>
<dbReference type="AlphaFoldDB" id="A0A1M7M9E3"/>
<reference evidence="2 3" key="1">
    <citation type="submission" date="2016-11" db="EMBL/GenBank/DDBJ databases">
        <authorList>
            <person name="Jaros S."/>
            <person name="Januszkiewicz K."/>
            <person name="Wedrychowicz H."/>
        </authorList>
    </citation>
    <scope>NUCLEOTIDE SEQUENCE [LARGE SCALE GENOMIC DNA]</scope>
    <source>
        <strain evidence="2 3">Y1</strain>
    </source>
</reference>
<dbReference type="Proteomes" id="UP000184394">
    <property type="component" value="Unassembled WGS sequence"/>
</dbReference>
<feature type="compositionally biased region" description="Low complexity" evidence="1">
    <location>
        <begin position="30"/>
        <end position="50"/>
    </location>
</feature>
<evidence type="ECO:0000313" key="3">
    <source>
        <dbReference type="Proteomes" id="UP000184394"/>
    </source>
</evidence>
<feature type="region of interest" description="Disordered" evidence="1">
    <location>
        <begin position="30"/>
        <end position="66"/>
    </location>
</feature>
<evidence type="ECO:0000256" key="1">
    <source>
        <dbReference type="SAM" id="MobiDB-lite"/>
    </source>
</evidence>
<accession>A0A1M7M9E3</accession>
<organism evidence="2 3">
    <name type="scientific">Ruminococcus flavefaciens</name>
    <dbReference type="NCBI Taxonomy" id="1265"/>
    <lineage>
        <taxon>Bacteria</taxon>
        <taxon>Bacillati</taxon>
        <taxon>Bacillota</taxon>
        <taxon>Clostridia</taxon>
        <taxon>Eubacteriales</taxon>
        <taxon>Oscillospiraceae</taxon>
        <taxon>Ruminococcus</taxon>
    </lineage>
</organism>